<dbReference type="RefSeq" id="WP_008901711.1">
    <property type="nucleotide sequence ID" value="NZ_GL397071.1"/>
</dbReference>
<keyword evidence="2 11" id="KW-0547">Nucleotide-binding</keyword>
<evidence type="ECO:0000256" key="8">
    <source>
        <dbReference type="ARBA" id="ARBA00034617"/>
    </source>
</evidence>
<evidence type="ECO:0000259" key="13">
    <source>
        <dbReference type="PROSITE" id="PS51217"/>
    </source>
</evidence>
<dbReference type="Proteomes" id="UP000003280">
    <property type="component" value="Unassembled WGS sequence"/>
</dbReference>
<keyword evidence="4 11" id="KW-0347">Helicase</keyword>
<evidence type="ECO:0000313" key="14">
    <source>
        <dbReference type="EMBL" id="EFM25490.1"/>
    </source>
</evidence>
<protein>
    <recommendedName>
        <fullName evidence="9">DNA 3'-5' helicase</fullName>
        <ecNumber evidence="9">5.6.2.4</ecNumber>
    </recommendedName>
</protein>
<dbReference type="Pfam" id="PF13361">
    <property type="entry name" value="UvrD_C"/>
    <property type="match status" value="1"/>
</dbReference>
<comment type="catalytic activity">
    <reaction evidence="10">
        <text>ATP + H2O = ADP + phosphate + H(+)</text>
        <dbReference type="Rhea" id="RHEA:13065"/>
        <dbReference type="ChEBI" id="CHEBI:15377"/>
        <dbReference type="ChEBI" id="CHEBI:15378"/>
        <dbReference type="ChEBI" id="CHEBI:30616"/>
        <dbReference type="ChEBI" id="CHEBI:43474"/>
        <dbReference type="ChEBI" id="CHEBI:456216"/>
        <dbReference type="EC" id="5.6.2.4"/>
    </reaction>
</comment>
<dbReference type="Pfam" id="PF00580">
    <property type="entry name" value="UvrD-helicase"/>
    <property type="match status" value="1"/>
</dbReference>
<feature type="binding site" evidence="11">
    <location>
        <begin position="24"/>
        <end position="31"/>
    </location>
    <ligand>
        <name>ATP</name>
        <dbReference type="ChEBI" id="CHEBI:30616"/>
    </ligand>
</feature>
<evidence type="ECO:0000256" key="6">
    <source>
        <dbReference type="ARBA" id="ARBA00023125"/>
    </source>
</evidence>
<comment type="caution">
    <text evidence="14">The sequence shown here is derived from an EMBL/GenBank/DDBJ whole genome shotgun (WGS) entry which is preliminary data.</text>
</comment>
<dbReference type="GO" id="GO:0000725">
    <property type="term" value="P:recombinational repair"/>
    <property type="evidence" value="ECO:0007669"/>
    <property type="project" value="TreeGrafter"/>
</dbReference>
<gene>
    <name evidence="14" type="ORF">HMPREF9225_0896</name>
</gene>
<comment type="similarity">
    <text evidence="1">Belongs to the helicase family. UvrD subfamily.</text>
</comment>
<evidence type="ECO:0000256" key="10">
    <source>
        <dbReference type="ARBA" id="ARBA00048988"/>
    </source>
</evidence>
<dbReference type="PANTHER" id="PTHR11070:SF2">
    <property type="entry name" value="ATP-DEPENDENT DNA HELICASE SRS2"/>
    <property type="match status" value="1"/>
</dbReference>
<dbReference type="InterPro" id="IPR000212">
    <property type="entry name" value="DNA_helicase_UvrD/REP"/>
</dbReference>
<evidence type="ECO:0000256" key="5">
    <source>
        <dbReference type="ARBA" id="ARBA00022840"/>
    </source>
</evidence>
<evidence type="ECO:0000313" key="15">
    <source>
        <dbReference type="Proteomes" id="UP000003280"/>
    </source>
</evidence>
<dbReference type="InterPro" id="IPR014017">
    <property type="entry name" value="DNA_helicase_UvrD-like_C"/>
</dbReference>
<keyword evidence="6" id="KW-0238">DNA-binding</keyword>
<name>E0NL57_9FIRM</name>
<evidence type="ECO:0000256" key="1">
    <source>
        <dbReference type="ARBA" id="ARBA00009922"/>
    </source>
</evidence>
<evidence type="ECO:0000256" key="7">
    <source>
        <dbReference type="ARBA" id="ARBA00023235"/>
    </source>
</evidence>
<proteinExistence type="inferred from homology"/>
<evidence type="ECO:0000256" key="11">
    <source>
        <dbReference type="PROSITE-ProRule" id="PRU00560"/>
    </source>
</evidence>
<dbReference type="GO" id="GO:0043138">
    <property type="term" value="F:3'-5' DNA helicase activity"/>
    <property type="evidence" value="ECO:0007669"/>
    <property type="project" value="UniProtKB-EC"/>
</dbReference>
<feature type="domain" description="UvrD-like helicase C-terminal" evidence="13">
    <location>
        <begin position="279"/>
        <end position="534"/>
    </location>
</feature>
<dbReference type="GO" id="GO:0005829">
    <property type="term" value="C:cytosol"/>
    <property type="evidence" value="ECO:0007669"/>
    <property type="project" value="TreeGrafter"/>
</dbReference>
<dbReference type="EMBL" id="AEEH01000034">
    <property type="protein sequence ID" value="EFM25490.1"/>
    <property type="molecule type" value="Genomic_DNA"/>
</dbReference>
<dbReference type="InterPro" id="IPR013986">
    <property type="entry name" value="DExx_box_DNA_helicase_dom_sf"/>
</dbReference>
<comment type="catalytic activity">
    <reaction evidence="8">
        <text>Couples ATP hydrolysis with the unwinding of duplex DNA by translocating in the 3'-5' direction.</text>
        <dbReference type="EC" id="5.6.2.4"/>
    </reaction>
</comment>
<organism evidence="14 15">
    <name type="scientific">Peptoniphilus duerdenii ATCC BAA-1640</name>
    <dbReference type="NCBI Taxonomy" id="862517"/>
    <lineage>
        <taxon>Bacteria</taxon>
        <taxon>Bacillati</taxon>
        <taxon>Bacillota</taxon>
        <taxon>Tissierellia</taxon>
        <taxon>Tissierellales</taxon>
        <taxon>Peptoniphilaceae</taxon>
        <taxon>Peptoniphilus</taxon>
    </lineage>
</organism>
<dbReference type="GO" id="GO:0016887">
    <property type="term" value="F:ATP hydrolysis activity"/>
    <property type="evidence" value="ECO:0007669"/>
    <property type="project" value="RHEA"/>
</dbReference>
<dbReference type="Gene3D" id="1.10.486.10">
    <property type="entry name" value="PCRA, domain 4"/>
    <property type="match status" value="1"/>
</dbReference>
<dbReference type="HOGENOM" id="CLU_004585_6_1_9"/>
<keyword evidence="7" id="KW-0413">Isomerase</keyword>
<dbReference type="PROSITE" id="PS51198">
    <property type="entry name" value="UVRD_HELICASE_ATP_BIND"/>
    <property type="match status" value="1"/>
</dbReference>
<evidence type="ECO:0000259" key="12">
    <source>
        <dbReference type="PROSITE" id="PS51198"/>
    </source>
</evidence>
<dbReference type="SUPFAM" id="SSF52540">
    <property type="entry name" value="P-loop containing nucleoside triphosphate hydrolases"/>
    <property type="match status" value="1"/>
</dbReference>
<keyword evidence="15" id="KW-1185">Reference proteome</keyword>
<reference evidence="14 15" key="1">
    <citation type="submission" date="2010-07" db="EMBL/GenBank/DDBJ databases">
        <authorList>
            <person name="Muzny D."/>
            <person name="Qin X."/>
            <person name="Deng J."/>
            <person name="Jiang H."/>
            <person name="Liu Y."/>
            <person name="Qu J."/>
            <person name="Song X.-Z."/>
            <person name="Zhang L."/>
            <person name="Thornton R."/>
            <person name="Coyle M."/>
            <person name="Francisco L."/>
            <person name="Jackson L."/>
            <person name="Javaid M."/>
            <person name="Korchina V."/>
            <person name="Kovar C."/>
            <person name="Mata R."/>
            <person name="Mathew T."/>
            <person name="Ngo R."/>
            <person name="Nguyen L."/>
            <person name="Nguyen N."/>
            <person name="Okwuonu G."/>
            <person name="Ongeri F."/>
            <person name="Pham C."/>
            <person name="Simmons D."/>
            <person name="Wilczek-Boney K."/>
            <person name="Hale W."/>
            <person name="Jakkamsetti A."/>
            <person name="Pham P."/>
            <person name="Ruth R."/>
            <person name="San Lucas F."/>
            <person name="Warren J."/>
            <person name="Zhang J."/>
            <person name="Zhao Z."/>
            <person name="Zhou C."/>
            <person name="Zhu D."/>
            <person name="Lee S."/>
            <person name="Bess C."/>
            <person name="Blankenburg K."/>
            <person name="Forbes L."/>
            <person name="Fu Q."/>
            <person name="Gubbala S."/>
            <person name="Hirani K."/>
            <person name="Jayaseelan J.C."/>
            <person name="Lara F."/>
            <person name="Munidasa M."/>
            <person name="Palculict T."/>
            <person name="Patil S."/>
            <person name="Pu L.-L."/>
            <person name="Saada N."/>
            <person name="Tang L."/>
            <person name="Weissenberger G."/>
            <person name="Zhu Y."/>
            <person name="Hemphill L."/>
            <person name="Shang Y."/>
            <person name="Youmans B."/>
            <person name="Ayvaz T."/>
            <person name="Ross M."/>
            <person name="Santibanez J."/>
            <person name="Aqrawi P."/>
            <person name="Gross S."/>
            <person name="Joshi V."/>
            <person name="Fowler G."/>
            <person name="Nazareth L."/>
            <person name="Reid J."/>
            <person name="Worley K."/>
            <person name="Petrosino J."/>
            <person name="Highlander S."/>
            <person name="Gibbs R."/>
        </authorList>
    </citation>
    <scope>NUCLEOTIDE SEQUENCE [LARGE SCALE GENOMIC DNA]</scope>
    <source>
        <strain evidence="14 15">ATCC BAA-1640</strain>
    </source>
</reference>
<keyword evidence="3 11" id="KW-0378">Hydrolase</keyword>
<dbReference type="InterPro" id="IPR027417">
    <property type="entry name" value="P-loop_NTPase"/>
</dbReference>
<sequence length="620" mass="73418">MERVLSKEQLLATEFRDGPAMVLAVPGAGKTTMLMHRTNKLISSGVDPQNILTITFSKASSLDMKRKYFELFGKNDAEFSTIHAFCYRILNYHKRLRGVNYNLLEGKRPSKQEILKNIYRNINKKNPTDEILESLLSDISYVKNMCISPEELVDNRGSEISGFKEIFHSYESYKASKNLIDFDDMITKAYEILLNDKFVLQKVRSTFKYYQLDEGQDTSFAQFRIMELLAHPKNNLFVVLDDDQAIYGFRGASVEEVKKFEERIHPTIFKMQRNYRSQRHIIDCANTFIEGNRERFDKTIESTLVEREPVYLVKLPTRIDQFKFIKSKLDDKSSAVLYRNNAQVLGLVEYFERNNIPFNIRDTKLRFYNNFIFRDILNIIDFSIDPSNYEIFYSFYYKIKGYISKRQMEYIKNIQTDNYLEALLKYPDLPSYYKDNFYELILDFKSLKKKTMYQKIHFILYELNYSDYMKNSCKRMGQNIEESREFAYTLMQIAKNVDSYEEFIGRLKYLDELLREPTKSTSSLTFSTMHSAKGLEFDRVFIIDLTSGILPSSRSIERLDRGIYNDYEEERRLFYVALTRAKEELYLIEPGKYLDAKTKESEFMTEVRKKQGRKSKKQSK</sequence>
<dbReference type="EC" id="5.6.2.4" evidence="9"/>
<dbReference type="eggNOG" id="COG0210">
    <property type="taxonomic scope" value="Bacteria"/>
</dbReference>
<dbReference type="STRING" id="862517.HMPREF9225_0896"/>
<accession>E0NL57</accession>
<evidence type="ECO:0000256" key="4">
    <source>
        <dbReference type="ARBA" id="ARBA00022806"/>
    </source>
</evidence>
<dbReference type="CDD" id="cd17932">
    <property type="entry name" value="DEXQc_UvrD"/>
    <property type="match status" value="1"/>
</dbReference>
<dbReference type="AlphaFoldDB" id="E0NL57"/>
<dbReference type="Gene3D" id="3.40.50.300">
    <property type="entry name" value="P-loop containing nucleotide triphosphate hydrolases"/>
    <property type="match status" value="2"/>
</dbReference>
<dbReference type="GO" id="GO:0033202">
    <property type="term" value="C:DNA helicase complex"/>
    <property type="evidence" value="ECO:0007669"/>
    <property type="project" value="TreeGrafter"/>
</dbReference>
<dbReference type="Gene3D" id="1.10.10.160">
    <property type="match status" value="1"/>
</dbReference>
<evidence type="ECO:0000256" key="3">
    <source>
        <dbReference type="ARBA" id="ARBA00022801"/>
    </source>
</evidence>
<keyword evidence="5 11" id="KW-0067">ATP-binding</keyword>
<dbReference type="GO" id="GO:0005524">
    <property type="term" value="F:ATP binding"/>
    <property type="evidence" value="ECO:0007669"/>
    <property type="project" value="UniProtKB-UniRule"/>
</dbReference>
<evidence type="ECO:0000256" key="2">
    <source>
        <dbReference type="ARBA" id="ARBA00022741"/>
    </source>
</evidence>
<dbReference type="PANTHER" id="PTHR11070">
    <property type="entry name" value="UVRD / RECB / PCRA DNA HELICASE FAMILY MEMBER"/>
    <property type="match status" value="1"/>
</dbReference>
<dbReference type="InterPro" id="IPR014016">
    <property type="entry name" value="UvrD-like_ATP-bd"/>
</dbReference>
<dbReference type="GO" id="GO:0003677">
    <property type="term" value="F:DNA binding"/>
    <property type="evidence" value="ECO:0007669"/>
    <property type="project" value="UniProtKB-KW"/>
</dbReference>
<evidence type="ECO:0000256" key="9">
    <source>
        <dbReference type="ARBA" id="ARBA00034808"/>
    </source>
</evidence>
<dbReference type="PROSITE" id="PS51217">
    <property type="entry name" value="UVRD_HELICASE_CTER"/>
    <property type="match status" value="1"/>
</dbReference>
<feature type="domain" description="UvrD-like helicase ATP-binding" evidence="12">
    <location>
        <begin position="3"/>
        <end position="278"/>
    </location>
</feature>
<dbReference type="OrthoDB" id="9810135at2"/>